<keyword evidence="2" id="KW-1185">Reference proteome</keyword>
<protein>
    <submittedName>
        <fullName evidence="1">MBT domain-containing 1</fullName>
    </submittedName>
</protein>
<dbReference type="PANTHER" id="PTHR33050">
    <property type="entry name" value="REVERSE TRANSCRIPTASE DOMAIN-CONTAINING PROTEIN"/>
    <property type="match status" value="1"/>
</dbReference>
<dbReference type="GO" id="GO:0003676">
    <property type="term" value="F:nucleic acid binding"/>
    <property type="evidence" value="ECO:0007669"/>
    <property type="project" value="InterPro"/>
</dbReference>
<dbReference type="InterPro" id="IPR012337">
    <property type="entry name" value="RNaseH-like_sf"/>
</dbReference>
<dbReference type="PANTHER" id="PTHR33050:SF7">
    <property type="entry name" value="RIBONUCLEASE H"/>
    <property type="match status" value="1"/>
</dbReference>
<dbReference type="EMBL" id="OW240914">
    <property type="protein sequence ID" value="CAH2275665.1"/>
    <property type="molecule type" value="Genomic_DNA"/>
</dbReference>
<dbReference type="Gene3D" id="3.30.420.10">
    <property type="entry name" value="Ribonuclease H-like superfamily/Ribonuclease H"/>
    <property type="match status" value="1"/>
</dbReference>
<accession>A0AAD1RPG8</accession>
<proteinExistence type="predicted"/>
<dbReference type="CDD" id="cd09275">
    <property type="entry name" value="RNase_HI_RT_DIRS1"/>
    <property type="match status" value="1"/>
</dbReference>
<organism evidence="1 2">
    <name type="scientific">Pelobates cultripes</name>
    <name type="common">Western spadefoot toad</name>
    <dbReference type="NCBI Taxonomy" id="61616"/>
    <lineage>
        <taxon>Eukaryota</taxon>
        <taxon>Metazoa</taxon>
        <taxon>Chordata</taxon>
        <taxon>Craniata</taxon>
        <taxon>Vertebrata</taxon>
        <taxon>Euteleostomi</taxon>
        <taxon>Amphibia</taxon>
        <taxon>Batrachia</taxon>
        <taxon>Anura</taxon>
        <taxon>Pelobatoidea</taxon>
        <taxon>Pelobatidae</taxon>
        <taxon>Pelobates</taxon>
    </lineage>
</organism>
<reference evidence="1" key="1">
    <citation type="submission" date="2022-03" db="EMBL/GenBank/DDBJ databases">
        <authorList>
            <person name="Alioto T."/>
            <person name="Alioto T."/>
            <person name="Gomez Garrido J."/>
        </authorList>
    </citation>
    <scope>NUCLEOTIDE SEQUENCE</scope>
</reference>
<dbReference type="InterPro" id="IPR052055">
    <property type="entry name" value="Hepadnavirus_pol/RT"/>
</dbReference>
<dbReference type="SUPFAM" id="SSF53098">
    <property type="entry name" value="Ribonuclease H-like"/>
    <property type="match status" value="1"/>
</dbReference>
<feature type="non-terminal residue" evidence="1">
    <location>
        <position position="159"/>
    </location>
</feature>
<dbReference type="AlphaFoldDB" id="A0AAD1RPG8"/>
<dbReference type="Proteomes" id="UP001295444">
    <property type="component" value="Chromosome 03"/>
</dbReference>
<dbReference type="InterPro" id="IPR036397">
    <property type="entry name" value="RNaseH_sf"/>
</dbReference>
<sequence length="159" mass="17349">MLEGARPLPRPLLEGPFELTLTTEASTKGWGAFSAQGAIRGVWSLQERLLHINLLELRAIKLALQGLVPLNPLGVSIMVQSDNRKAVAYVNHRGGTGSKGLCLEALDLWSCALVHKVRILAVHVPEEANELADSLSRQRLSLATVQLKSALFQLIESRL</sequence>
<evidence type="ECO:0000313" key="2">
    <source>
        <dbReference type="Proteomes" id="UP001295444"/>
    </source>
</evidence>
<evidence type="ECO:0000313" key="1">
    <source>
        <dbReference type="EMBL" id="CAH2275665.1"/>
    </source>
</evidence>
<name>A0AAD1RPG8_PELCU</name>
<gene>
    <name evidence="1" type="ORF">PECUL_23A003327</name>
</gene>